<proteinExistence type="predicted"/>
<keyword evidence="4" id="KW-1185">Reference proteome</keyword>
<evidence type="ECO:0000313" key="3">
    <source>
        <dbReference type="EMBL" id="TNU73280.1"/>
    </source>
</evidence>
<evidence type="ECO:0000256" key="1">
    <source>
        <dbReference type="PROSITE-ProRule" id="PRU01076"/>
    </source>
</evidence>
<dbReference type="InterPro" id="IPR037914">
    <property type="entry name" value="SpoVT-AbrB_sf"/>
</dbReference>
<protein>
    <submittedName>
        <fullName evidence="3">AbrB/MazE/SpoVT family DNA-binding domain-containing protein</fullName>
    </submittedName>
</protein>
<dbReference type="EMBL" id="VENP01000054">
    <property type="protein sequence ID" value="TNU73280.1"/>
    <property type="molecule type" value="Genomic_DNA"/>
</dbReference>
<comment type="caution">
    <text evidence="3">The sequence shown here is derived from an EMBL/GenBank/DDBJ whole genome shotgun (WGS) entry which is preliminary data.</text>
</comment>
<evidence type="ECO:0000313" key="4">
    <source>
        <dbReference type="Proteomes" id="UP000313849"/>
    </source>
</evidence>
<dbReference type="OrthoDB" id="3268570at2"/>
<reference evidence="3 4" key="1">
    <citation type="submission" date="2019-06" db="EMBL/GenBank/DDBJ databases">
        <title>Draft genome sequence of Miniimonas arenae KCTC 19750T isolated from sea sand.</title>
        <authorList>
            <person name="Park S.-J."/>
        </authorList>
    </citation>
    <scope>NUCLEOTIDE SEQUENCE [LARGE SCALE GENOMIC DNA]</scope>
    <source>
        <strain evidence="3 4">KCTC 19750</strain>
    </source>
</reference>
<feature type="domain" description="SpoVT-AbrB" evidence="2">
    <location>
        <begin position="4"/>
        <end position="50"/>
    </location>
</feature>
<dbReference type="AlphaFoldDB" id="A0A5C5B8U8"/>
<gene>
    <name evidence="3" type="ORF">FH969_12235</name>
</gene>
<name>A0A5C5B8U8_9MICO</name>
<dbReference type="GO" id="GO:0003677">
    <property type="term" value="F:DNA binding"/>
    <property type="evidence" value="ECO:0007669"/>
    <property type="project" value="UniProtKB-UniRule"/>
</dbReference>
<keyword evidence="1 3" id="KW-0238">DNA-binding</keyword>
<dbReference type="SMART" id="SM00966">
    <property type="entry name" value="SpoVT_AbrB"/>
    <property type="match status" value="1"/>
</dbReference>
<dbReference type="SUPFAM" id="SSF89447">
    <property type="entry name" value="AbrB/MazE/MraZ-like"/>
    <property type="match status" value="1"/>
</dbReference>
<organism evidence="3 4">
    <name type="scientific">Miniimonas arenae</name>
    <dbReference type="NCBI Taxonomy" id="676201"/>
    <lineage>
        <taxon>Bacteria</taxon>
        <taxon>Bacillati</taxon>
        <taxon>Actinomycetota</taxon>
        <taxon>Actinomycetes</taxon>
        <taxon>Micrococcales</taxon>
        <taxon>Beutenbergiaceae</taxon>
        <taxon>Miniimonas</taxon>
    </lineage>
</organism>
<dbReference type="PROSITE" id="PS51740">
    <property type="entry name" value="SPOVT_ABRB"/>
    <property type="match status" value="1"/>
</dbReference>
<accession>A0A5C5B8U8</accession>
<dbReference type="InterPro" id="IPR007159">
    <property type="entry name" value="SpoVT-AbrB_dom"/>
</dbReference>
<dbReference type="Proteomes" id="UP000313849">
    <property type="component" value="Unassembled WGS sequence"/>
</dbReference>
<sequence>MSGTYAVTMGDRGRLVVPAELRARSGLAEGTPLVLTETPFGVVVMTRAQARAHLRRQIGDANLVDTLLAERRVAAAREDGA</sequence>
<evidence type="ECO:0000259" key="2">
    <source>
        <dbReference type="PROSITE" id="PS51740"/>
    </source>
</evidence>